<dbReference type="GO" id="GO:0005634">
    <property type="term" value="C:nucleus"/>
    <property type="evidence" value="ECO:0007669"/>
    <property type="project" value="UniProtKB-SubCell"/>
</dbReference>
<feature type="compositionally biased region" description="Pro residues" evidence="18">
    <location>
        <begin position="201"/>
        <end position="212"/>
    </location>
</feature>
<dbReference type="InterPro" id="IPR010935">
    <property type="entry name" value="SMC_hinge"/>
</dbReference>
<dbReference type="FunFam" id="3.40.50.300:FF:000585">
    <property type="entry name" value="Structural maintenance of chromosomes 4"/>
    <property type="match status" value="1"/>
</dbReference>
<comment type="similarity">
    <text evidence="3">Belongs to the SMC family. SMC4 subfamily.</text>
</comment>
<keyword evidence="16" id="KW-0131">Cell cycle</keyword>
<dbReference type="GO" id="GO:0022857">
    <property type="term" value="F:transmembrane transporter activity"/>
    <property type="evidence" value="ECO:0007669"/>
    <property type="project" value="InterPro"/>
</dbReference>
<keyword evidence="7 19" id="KW-0812">Transmembrane</keyword>
<dbReference type="InterPro" id="IPR020846">
    <property type="entry name" value="MFS_dom"/>
</dbReference>
<comment type="caution">
    <text evidence="21">The sequence shown here is derived from an EMBL/GenBank/DDBJ whole genome shotgun (WGS) entry which is preliminary data.</text>
</comment>
<dbReference type="FunFam" id="3.40.50.300:FF:000481">
    <property type="entry name" value="Structural maintenance of chromosomes 4"/>
    <property type="match status" value="1"/>
</dbReference>
<feature type="transmembrane region" description="Helical" evidence="19">
    <location>
        <begin position="1964"/>
        <end position="1983"/>
    </location>
</feature>
<dbReference type="GO" id="GO:0005524">
    <property type="term" value="F:ATP binding"/>
    <property type="evidence" value="ECO:0007669"/>
    <property type="project" value="UniProtKB-KW"/>
</dbReference>
<feature type="compositionally biased region" description="Basic and acidic residues" evidence="18">
    <location>
        <begin position="142"/>
        <end position="151"/>
    </location>
</feature>
<dbReference type="PANTHER" id="PTHR18937">
    <property type="entry name" value="STRUCTURAL MAINTENANCE OF CHROMOSOMES SMC FAMILY MEMBER"/>
    <property type="match status" value="1"/>
</dbReference>
<keyword evidence="13" id="KW-0226">DNA condensation</keyword>
<evidence type="ECO:0000256" key="19">
    <source>
        <dbReference type="SAM" id="Phobius"/>
    </source>
</evidence>
<evidence type="ECO:0000256" key="4">
    <source>
        <dbReference type="ARBA" id="ARBA00018693"/>
    </source>
</evidence>
<evidence type="ECO:0000256" key="1">
    <source>
        <dbReference type="ARBA" id="ARBA00004123"/>
    </source>
</evidence>
<feature type="compositionally biased region" description="Polar residues" evidence="18">
    <location>
        <begin position="226"/>
        <end position="236"/>
    </location>
</feature>
<feature type="transmembrane region" description="Helical" evidence="19">
    <location>
        <begin position="1859"/>
        <end position="1880"/>
    </location>
</feature>
<dbReference type="Pfam" id="PF02463">
    <property type="entry name" value="SMC_N"/>
    <property type="match status" value="1"/>
</dbReference>
<evidence type="ECO:0000256" key="16">
    <source>
        <dbReference type="ARBA" id="ARBA00023306"/>
    </source>
</evidence>
<keyword evidence="5" id="KW-0813">Transport</keyword>
<dbReference type="InterPro" id="IPR017956">
    <property type="entry name" value="AT_hook_DNA-bd_motif"/>
</dbReference>
<feature type="region of interest" description="Disordered" evidence="18">
    <location>
        <begin position="1257"/>
        <end position="1298"/>
    </location>
</feature>
<feature type="compositionally biased region" description="Basic residues" evidence="18">
    <location>
        <begin position="113"/>
        <end position="122"/>
    </location>
</feature>
<dbReference type="GO" id="GO:0007076">
    <property type="term" value="P:mitotic chromosome condensation"/>
    <property type="evidence" value="ECO:0007669"/>
    <property type="project" value="TreeGrafter"/>
</dbReference>
<evidence type="ECO:0000259" key="20">
    <source>
        <dbReference type="PROSITE" id="PS50850"/>
    </source>
</evidence>
<dbReference type="SUPFAM" id="SSF52540">
    <property type="entry name" value="P-loop containing nucleoside triphosphate hydrolases"/>
    <property type="match status" value="1"/>
</dbReference>
<evidence type="ECO:0000313" key="21">
    <source>
        <dbReference type="EMBL" id="KAK7745840.1"/>
    </source>
</evidence>
<keyword evidence="11 19" id="KW-1133">Transmembrane helix</keyword>
<feature type="region of interest" description="Disordered" evidence="18">
    <location>
        <begin position="1031"/>
        <end position="1058"/>
    </location>
</feature>
<feature type="transmembrane region" description="Helical" evidence="19">
    <location>
        <begin position="1995"/>
        <end position="2017"/>
    </location>
</feature>
<evidence type="ECO:0000256" key="6">
    <source>
        <dbReference type="ARBA" id="ARBA00022618"/>
    </source>
</evidence>
<feature type="transmembrane region" description="Helical" evidence="19">
    <location>
        <begin position="1901"/>
        <end position="1918"/>
    </location>
</feature>
<dbReference type="InterPro" id="IPR036259">
    <property type="entry name" value="MFS_trans_sf"/>
</dbReference>
<comment type="subcellular location">
    <subcellularLocation>
        <location evidence="2">Membrane</location>
        <topology evidence="2">Multi-pass membrane protein</topology>
    </subcellularLocation>
    <subcellularLocation>
        <location evidence="1">Nucleus</location>
    </subcellularLocation>
</comment>
<keyword evidence="9" id="KW-0498">Mitosis</keyword>
<evidence type="ECO:0000256" key="9">
    <source>
        <dbReference type="ARBA" id="ARBA00022776"/>
    </source>
</evidence>
<gene>
    <name evidence="21" type="primary">SMC4</name>
    <name evidence="21" type="ORF">SLS53_002558</name>
</gene>
<feature type="transmembrane region" description="Helical" evidence="19">
    <location>
        <begin position="1704"/>
        <end position="1722"/>
    </location>
</feature>
<sequence>MSTRPTRRAAAKRKQIIESDNEDEIADPSSPSAAEEDEEEFTPAPAKTVRKSTRRKTVQPDTPPQPATNRRRGRPRKSATSSVAPDTTSAEPNGESSRLTEPDQTAAPTTTVPRRRGRPKKNVVKEESVEPEQIIQPSIEPAESHETVDEKPETDESVQPEQTALDINEPDEEPVQKPGRKRKSVAPEAPPPSKKAATPDLQPPAPPAPSATPRPSASPRLERLQTPLSDISNTAGREQRRPIEDTLLQTSIKPIRPLDTVLEKPIDLMLKSRTMVIPQVEDTTPKPRLVITYLILNNFKSYAGRQEVGPFHASFSSVVGPNGSGKSNVIDSLLFVFGFRASKMRQGKLSALIHNSVQFPDLDSCEVAVHFHEVLDQPGGGHEVIPDSDLVISRKAFKNNSSSYYINGKTSNYTTVTDLLRERGVDLDHKRFLILQGEVESIAQMKPKAANEHDDGLLEYLEDIIGTSKYKTPIEESATEVETLNDICMEKSGRVQHVEKEKNSLEDKKEKALVYLRDENELATKRSALYQLYISECNDNVLVTEEAITQLQAQLDEELEKHHGSESIIKELQKKYSKGSKEYETQDKETQALIKEMAKYEQERVKFDERRKFLADKRKKLEKTIKGSEKSKSEAEETIEQCTEDIETRAQEIVTLEQQVKDADAELTEIREGLKGKTQAFSNQINAKQKSLEPWKEKINQKQSAIAVAESELNILREKANSGAVALEELENKIASIEERRKEKQQELKACQQEKAELEQEALEVESEIQQLAEQEPKIRSKVSNARQKADEARSSLSATQTQGNVLTALMRMKESGRIDGFHGRLGNLGAIDQKYDVAISTACGALDNFVTDTVEAGQQCIEYLRKTNMGRGNFICLDKLRQRDLSAINTPENAPRLFDLVKAKDDRFRPAFYHALQDTLVATDLAQANRIAYGAKRWRVVTLDGELIDKSGTMSGGGTSKKRGLMSSKLVADTTKEQVQRLEGDRDSLEQTFQEFLEYQRECEARLRDLRNRIPQLETKMQKINLEIESSTKNSADAQRRIKELAKEHQPSKSDDSRIAALEKEIKSLKKEIEKLHGETATVEEEIKALQDKIMEVGGDKLRTQRAKVDGLKAEIASHNEEVSNAEVKKAKAEKQTVKLAKEHAKATKELESAIRDLEKLEDDIQNQGDKADDYKARVEEAQEGLSAKKRELSKLKSELDEKTAELNATRALEIEMRNKLEENQKALIESQRKVRYWEDKFSKLVIQDIHDLESRRAPKPAAEGTADDSQINGEQEEGSDVEMADADAAEEEAETTIVRDRRVQKTLPRYSRDELEDMNKETLKGEIAALEEKTQNVNVDLGVLAEYRRRVEEHASRSSDLQTAVAQRDAAKKRCDELRRLRLEGFMEGFSTISLRLKEMYQMITMGGNAELELVDSLDPFSEGILFSVMPPKKSWRNISNLSGGEKTLSSLALVFALHHYKPTPLYVMDEIDAALDFRNVSIVANYIKERTKNAQFIVISLRNNMFELAARLLGVYKVNHMTKSVTIENKDYVVGRRPPPQQQVQQLGGGATQTVNFTLSQPWSPSNMATEIITDPPSSLPEARNGGKIDNPHSLMLSSQPGQPAETFEVVTSPSDGIITAEDETVYPTGIRFWLIILCNALVLVFIGLDTSILATALPSITDEFRTVADVGWYSSAFRLCACSFAFVFGKIYKLFPLRPIFLTSVGIFMCGSLLSATAPSSPVFVTSRAICGLGTAGAIQGCFYMLVHIVPMRKRPLLTGFLGALEGVASVAAPTLGGIIIEGLSWRWCFWINLPMGALTFIIIAFALKLDQKDRSPLSFRQKIVELDLIGNAIFVPSLTSLFLALSWAGTKYSWTSGQVIGLFVTFAVLFPLFIYDQHRRGDKATLPPRILTNRSVMAGFVFSACTNSTISVFEYYLPTYFQSIRSYTAAESGYMMIPLVVGFLISMVAQGAGVSAVGYYVPFMLGTSITMPIFSGLITTFTTSTSTGKIVGYTLAMGLAAGIGFQAPQSAVQTVLPAKDASMGLAIIIFAQNLGPAVFIAISQTIFLNRLSGSLEALIPGLTPDVVNNMGLTELKSLVGDENLEKALGIFDKSLTQTWYLAVALACTTMVGSLGMEWRSVKDKKKD</sequence>
<protein>
    <recommendedName>
        <fullName evidence="4">Structural maintenance of chromosomes protein 4</fullName>
    </recommendedName>
</protein>
<keyword evidence="10" id="KW-0067">ATP-binding</keyword>
<dbReference type="SMART" id="SM00384">
    <property type="entry name" value="AT_hook"/>
    <property type="match status" value="2"/>
</dbReference>
<dbReference type="PANTHER" id="PTHR18937:SF172">
    <property type="entry name" value="STRUCTURAL MAINTENANCE OF CHROMOSOMES PROTEIN"/>
    <property type="match status" value="1"/>
</dbReference>
<evidence type="ECO:0000256" key="12">
    <source>
        <dbReference type="ARBA" id="ARBA00023054"/>
    </source>
</evidence>
<keyword evidence="22" id="KW-1185">Reference proteome</keyword>
<feature type="transmembrane region" description="Helical" evidence="19">
    <location>
        <begin position="1833"/>
        <end position="1853"/>
    </location>
</feature>
<dbReference type="Pfam" id="PF06470">
    <property type="entry name" value="SMC_hinge"/>
    <property type="match status" value="1"/>
</dbReference>
<evidence type="ECO:0000256" key="11">
    <source>
        <dbReference type="ARBA" id="ARBA00022989"/>
    </source>
</evidence>
<dbReference type="EMBL" id="JAJSPL020000007">
    <property type="protein sequence ID" value="KAK7745840.1"/>
    <property type="molecule type" value="Genomic_DNA"/>
</dbReference>
<evidence type="ECO:0000313" key="22">
    <source>
        <dbReference type="Proteomes" id="UP001320245"/>
    </source>
</evidence>
<evidence type="ECO:0000256" key="7">
    <source>
        <dbReference type="ARBA" id="ARBA00022692"/>
    </source>
</evidence>
<keyword evidence="12 17" id="KW-0175">Coiled coil</keyword>
<feature type="region of interest" description="Disordered" evidence="18">
    <location>
        <begin position="1"/>
        <end position="244"/>
    </location>
</feature>
<dbReference type="SUPFAM" id="SSF103473">
    <property type="entry name" value="MFS general substrate transporter"/>
    <property type="match status" value="1"/>
</dbReference>
<dbReference type="CDD" id="cd17502">
    <property type="entry name" value="MFS_Azr1_MDR_like"/>
    <property type="match status" value="1"/>
</dbReference>
<feature type="transmembrane region" description="Helical" evidence="19">
    <location>
        <begin position="1763"/>
        <end position="1788"/>
    </location>
</feature>
<feature type="transmembrane region" description="Helical" evidence="19">
    <location>
        <begin position="1794"/>
        <end position="1812"/>
    </location>
</feature>
<dbReference type="Gene3D" id="1.10.287.1490">
    <property type="match status" value="1"/>
</dbReference>
<dbReference type="Gene3D" id="1.20.1720.10">
    <property type="entry name" value="Multidrug resistance protein D"/>
    <property type="match status" value="1"/>
</dbReference>
<dbReference type="InterPro" id="IPR003395">
    <property type="entry name" value="RecF/RecN/SMC_N"/>
</dbReference>
<feature type="coiled-coil region" evidence="17">
    <location>
        <begin position="699"/>
        <end position="803"/>
    </location>
</feature>
<dbReference type="SMART" id="SM00968">
    <property type="entry name" value="SMC_hinge"/>
    <property type="match status" value="1"/>
</dbReference>
<evidence type="ECO:0000256" key="13">
    <source>
        <dbReference type="ARBA" id="ARBA00023067"/>
    </source>
</evidence>
<dbReference type="InterPro" id="IPR011701">
    <property type="entry name" value="MFS"/>
</dbReference>
<dbReference type="Pfam" id="PF07690">
    <property type="entry name" value="MFS_1"/>
    <property type="match status" value="1"/>
</dbReference>
<organism evidence="21 22">
    <name type="scientific">Cytospora paraplurivora</name>
    <dbReference type="NCBI Taxonomy" id="2898453"/>
    <lineage>
        <taxon>Eukaryota</taxon>
        <taxon>Fungi</taxon>
        <taxon>Dikarya</taxon>
        <taxon>Ascomycota</taxon>
        <taxon>Pezizomycotina</taxon>
        <taxon>Sordariomycetes</taxon>
        <taxon>Sordariomycetidae</taxon>
        <taxon>Diaporthales</taxon>
        <taxon>Cytosporaceae</taxon>
        <taxon>Cytospora</taxon>
    </lineage>
</organism>
<feature type="transmembrane region" description="Helical" evidence="19">
    <location>
        <begin position="1938"/>
        <end position="1957"/>
    </location>
</feature>
<evidence type="ECO:0000256" key="5">
    <source>
        <dbReference type="ARBA" id="ARBA00022448"/>
    </source>
</evidence>
<accession>A0AAN9UG40</accession>
<feature type="compositionally biased region" description="Basic residues" evidence="18">
    <location>
        <begin position="1"/>
        <end position="14"/>
    </location>
</feature>
<dbReference type="SUPFAM" id="SSF75553">
    <property type="entry name" value="Smc hinge domain"/>
    <property type="match status" value="1"/>
</dbReference>
<feature type="compositionally biased region" description="Polar residues" evidence="18">
    <location>
        <begin position="78"/>
        <end position="103"/>
    </location>
</feature>
<feature type="compositionally biased region" description="Basic and acidic residues" evidence="18">
    <location>
        <begin position="1039"/>
        <end position="1058"/>
    </location>
</feature>
<dbReference type="Gene3D" id="3.30.70.1620">
    <property type="match status" value="1"/>
</dbReference>
<proteinExistence type="inferred from homology"/>
<keyword evidence="8" id="KW-0547">Nucleotide-binding</keyword>
<feature type="transmembrane region" description="Helical" evidence="19">
    <location>
        <begin position="2029"/>
        <end position="2052"/>
    </location>
</feature>
<dbReference type="Gene3D" id="3.40.50.300">
    <property type="entry name" value="P-loop containing nucleotide triphosphate hydrolases"/>
    <property type="match status" value="2"/>
</dbReference>
<feature type="domain" description="Major facilitator superfamily (MFS) profile" evidence="20">
    <location>
        <begin position="1639"/>
        <end position="2126"/>
    </location>
</feature>
<dbReference type="GO" id="GO:0016020">
    <property type="term" value="C:membrane"/>
    <property type="evidence" value="ECO:0007669"/>
    <property type="project" value="UniProtKB-SubCell"/>
</dbReference>
<keyword evidence="14 19" id="KW-0472">Membrane</keyword>
<feature type="coiled-coil region" evidence="17">
    <location>
        <begin position="541"/>
        <end position="673"/>
    </location>
</feature>
<feature type="transmembrane region" description="Helical" evidence="19">
    <location>
        <begin position="1728"/>
        <end position="1751"/>
    </location>
</feature>
<reference evidence="21 22" key="1">
    <citation type="journal article" date="2023" name="PLoS ONE">
        <title>Cytospora paraplurivora sp. nov. isolated from orchards with fruit tree decline syndrome in Ontario, Canada.</title>
        <authorList>
            <person name="Ilyukhin E."/>
            <person name="Nguyen H.D.T."/>
            <person name="Castle A.J."/>
            <person name="Ellouze W."/>
        </authorList>
    </citation>
    <scope>NUCLEOTIDE SEQUENCE [LARGE SCALE GENOMIC DNA]</scope>
    <source>
        <strain evidence="21 22">FDS-564</strain>
    </source>
</reference>
<evidence type="ECO:0000256" key="3">
    <source>
        <dbReference type="ARBA" id="ARBA00006005"/>
    </source>
</evidence>
<dbReference type="InterPro" id="IPR036277">
    <property type="entry name" value="SMC_hinge_sf"/>
</dbReference>
<evidence type="ECO:0000256" key="18">
    <source>
        <dbReference type="SAM" id="MobiDB-lite"/>
    </source>
</evidence>
<evidence type="ECO:0000256" key="14">
    <source>
        <dbReference type="ARBA" id="ARBA00023136"/>
    </source>
</evidence>
<evidence type="ECO:0000256" key="8">
    <source>
        <dbReference type="ARBA" id="ARBA00022741"/>
    </source>
</evidence>
<keyword evidence="6" id="KW-0132">Cell division</keyword>
<feature type="transmembrane region" description="Helical" evidence="19">
    <location>
        <begin position="2103"/>
        <end position="2121"/>
    </location>
</feature>
<feature type="coiled-coil region" evidence="17">
    <location>
        <begin position="1322"/>
        <end position="1383"/>
    </location>
</feature>
<dbReference type="Gene3D" id="1.20.1060.20">
    <property type="match status" value="1"/>
</dbReference>
<evidence type="ECO:0000256" key="10">
    <source>
        <dbReference type="ARBA" id="ARBA00022840"/>
    </source>
</evidence>
<dbReference type="GO" id="GO:0003677">
    <property type="term" value="F:DNA binding"/>
    <property type="evidence" value="ECO:0007669"/>
    <property type="project" value="InterPro"/>
</dbReference>
<feature type="compositionally biased region" description="Acidic residues" evidence="18">
    <location>
        <begin position="1276"/>
        <end position="1296"/>
    </location>
</feature>
<feature type="compositionally biased region" description="Basic residues" evidence="18">
    <location>
        <begin position="48"/>
        <end position="57"/>
    </location>
</feature>
<dbReference type="SUPFAM" id="SSF57997">
    <property type="entry name" value="Tropomyosin"/>
    <property type="match status" value="1"/>
</dbReference>
<dbReference type="FunFam" id="1.20.1250.20:FF:000196">
    <property type="entry name" value="MFS toxin efflux pump (AflT)"/>
    <property type="match status" value="1"/>
</dbReference>
<dbReference type="GO" id="GO:0051301">
    <property type="term" value="P:cell division"/>
    <property type="evidence" value="ECO:0007669"/>
    <property type="project" value="UniProtKB-KW"/>
</dbReference>
<evidence type="ECO:0000256" key="2">
    <source>
        <dbReference type="ARBA" id="ARBA00004141"/>
    </source>
</evidence>
<keyword evidence="15" id="KW-0539">Nucleus</keyword>
<dbReference type="GO" id="GO:0000796">
    <property type="term" value="C:condensin complex"/>
    <property type="evidence" value="ECO:0007669"/>
    <property type="project" value="TreeGrafter"/>
</dbReference>
<dbReference type="InterPro" id="IPR027417">
    <property type="entry name" value="P-loop_NTPase"/>
</dbReference>
<dbReference type="PROSITE" id="PS50850">
    <property type="entry name" value="MFS"/>
    <property type="match status" value="1"/>
</dbReference>
<name>A0AAN9UG40_9PEZI</name>
<evidence type="ECO:0000256" key="15">
    <source>
        <dbReference type="ARBA" id="ARBA00023242"/>
    </source>
</evidence>
<dbReference type="Proteomes" id="UP001320245">
    <property type="component" value="Unassembled WGS sequence"/>
</dbReference>
<evidence type="ECO:0000256" key="17">
    <source>
        <dbReference type="SAM" id="Coils"/>
    </source>
</evidence>
<feature type="transmembrane region" description="Helical" evidence="19">
    <location>
        <begin position="1636"/>
        <end position="1662"/>
    </location>
</feature>
<dbReference type="Gene3D" id="1.20.1250.20">
    <property type="entry name" value="MFS general substrate transporter like domains"/>
    <property type="match status" value="1"/>
</dbReference>
<dbReference type="FunFam" id="3.30.70.1620:FF:000003">
    <property type="entry name" value="Structural maintenance of chromosomes 4"/>
    <property type="match status" value="1"/>
</dbReference>